<dbReference type="KEGG" id="mut:GVT53_04595"/>
<dbReference type="GO" id="GO:0030313">
    <property type="term" value="C:cell envelope"/>
    <property type="evidence" value="ECO:0007669"/>
    <property type="project" value="UniProtKB-SubCell"/>
</dbReference>
<dbReference type="SUPFAM" id="SSF52833">
    <property type="entry name" value="Thioredoxin-like"/>
    <property type="match status" value="1"/>
</dbReference>
<dbReference type="PANTHER" id="PTHR42852">
    <property type="entry name" value="THIOL:DISULFIDE INTERCHANGE PROTEIN DSBE"/>
    <property type="match status" value="1"/>
</dbReference>
<keyword evidence="8" id="KW-1185">Reference proteome</keyword>
<accession>A0A6G7J017</accession>
<keyword evidence="3" id="KW-1015">Disulfide bond</keyword>
<organism evidence="7 8">
    <name type="scientific">Flagellimonas oceani</name>
    <dbReference type="NCBI Taxonomy" id="2698672"/>
    <lineage>
        <taxon>Bacteria</taxon>
        <taxon>Pseudomonadati</taxon>
        <taxon>Bacteroidota</taxon>
        <taxon>Flavobacteriia</taxon>
        <taxon>Flavobacteriales</taxon>
        <taxon>Flavobacteriaceae</taxon>
        <taxon>Flagellimonas</taxon>
    </lineage>
</organism>
<dbReference type="GO" id="GO:0017004">
    <property type="term" value="P:cytochrome complex assembly"/>
    <property type="evidence" value="ECO:0007669"/>
    <property type="project" value="UniProtKB-KW"/>
</dbReference>
<gene>
    <name evidence="7" type="ORF">GVT53_04595</name>
</gene>
<dbReference type="InterPro" id="IPR036249">
    <property type="entry name" value="Thioredoxin-like_sf"/>
</dbReference>
<keyword evidence="2" id="KW-0201">Cytochrome c-type biogenesis</keyword>
<dbReference type="InterPro" id="IPR017937">
    <property type="entry name" value="Thioredoxin_CS"/>
</dbReference>
<feature type="chain" id="PRO_5026078935" evidence="5">
    <location>
        <begin position="21"/>
        <end position="376"/>
    </location>
</feature>
<dbReference type="EMBL" id="CP049616">
    <property type="protein sequence ID" value="QII43979.1"/>
    <property type="molecule type" value="Genomic_DNA"/>
</dbReference>
<evidence type="ECO:0000256" key="2">
    <source>
        <dbReference type="ARBA" id="ARBA00022748"/>
    </source>
</evidence>
<evidence type="ECO:0000259" key="6">
    <source>
        <dbReference type="PROSITE" id="PS51352"/>
    </source>
</evidence>
<dbReference type="Pfam" id="PF14289">
    <property type="entry name" value="DUF4369"/>
    <property type="match status" value="1"/>
</dbReference>
<dbReference type="Proteomes" id="UP000502928">
    <property type="component" value="Chromosome"/>
</dbReference>
<dbReference type="InterPro" id="IPR000866">
    <property type="entry name" value="AhpC/TSA"/>
</dbReference>
<sequence>MKTILYIAVILLALSGTAQEDNFKIKGNFSNIKEADSIFICNVVRKDLVPFARAAVTDGKFTITGRVPHEHRYYTMVTTPEKDTLYGQLFVEKRSVEYSGQFTRYPIFDVKGSKYAHKIYASHKDTAYLNLREKVMDMEARETSDEEKLVLQELQRKLGGYMYNIDKDWFDESHSTYQLYTLYELDPKTDFDAFETKVKYFQERFPDHPETMGIGFAYDYYKEEKEKKEAGTSRKSRVGTAFVDVASVDVEGNTHRLSDILKENKLVLVDFWASWCGPCRAEFPHLRMAYEDYKEKGFEIYAVSLDDSQKKWLTALDEEKTSWINTVDLEAWKSKTVKDYEISGIPYNILVNAEGEILGESVRGKELEEFLNEYFN</sequence>
<keyword evidence="4" id="KW-0676">Redox-active center</keyword>
<evidence type="ECO:0000256" key="5">
    <source>
        <dbReference type="SAM" id="SignalP"/>
    </source>
</evidence>
<dbReference type="PROSITE" id="PS51352">
    <property type="entry name" value="THIOREDOXIN_2"/>
    <property type="match status" value="1"/>
</dbReference>
<comment type="subcellular location">
    <subcellularLocation>
        <location evidence="1">Cell envelope</location>
    </subcellularLocation>
</comment>
<dbReference type="InterPro" id="IPR050553">
    <property type="entry name" value="Thioredoxin_ResA/DsbE_sf"/>
</dbReference>
<protein>
    <submittedName>
        <fullName evidence="7">AhpC/TSA family protein</fullName>
    </submittedName>
</protein>
<dbReference type="Gene3D" id="3.40.30.10">
    <property type="entry name" value="Glutaredoxin"/>
    <property type="match status" value="1"/>
</dbReference>
<evidence type="ECO:0000313" key="8">
    <source>
        <dbReference type="Proteomes" id="UP000502928"/>
    </source>
</evidence>
<dbReference type="CDD" id="cd02966">
    <property type="entry name" value="TlpA_like_family"/>
    <property type="match status" value="1"/>
</dbReference>
<feature type="domain" description="Thioredoxin" evidence="6">
    <location>
        <begin position="236"/>
        <end position="372"/>
    </location>
</feature>
<dbReference type="InterPro" id="IPR013766">
    <property type="entry name" value="Thioredoxin_domain"/>
</dbReference>
<reference evidence="7 8" key="1">
    <citation type="submission" date="2020-02" db="EMBL/GenBank/DDBJ databases">
        <title>Complete genome of Muricauda sp. 501str8.</title>
        <authorList>
            <person name="Dong B."/>
            <person name="Zhu S."/>
            <person name="Yang J."/>
            <person name="Chen J."/>
        </authorList>
    </citation>
    <scope>NUCLEOTIDE SEQUENCE [LARGE SCALE GENOMIC DNA]</scope>
    <source>
        <strain evidence="7 8">501str8</strain>
    </source>
</reference>
<name>A0A6G7J017_9FLAO</name>
<dbReference type="AlphaFoldDB" id="A0A6G7J017"/>
<dbReference type="Pfam" id="PF00578">
    <property type="entry name" value="AhpC-TSA"/>
    <property type="match status" value="1"/>
</dbReference>
<evidence type="ECO:0000313" key="7">
    <source>
        <dbReference type="EMBL" id="QII43979.1"/>
    </source>
</evidence>
<dbReference type="PROSITE" id="PS00194">
    <property type="entry name" value="THIOREDOXIN_1"/>
    <property type="match status" value="1"/>
</dbReference>
<keyword evidence="5" id="KW-0732">Signal</keyword>
<evidence type="ECO:0000256" key="1">
    <source>
        <dbReference type="ARBA" id="ARBA00004196"/>
    </source>
</evidence>
<evidence type="ECO:0000256" key="3">
    <source>
        <dbReference type="ARBA" id="ARBA00023157"/>
    </source>
</evidence>
<dbReference type="RefSeq" id="WP_166247640.1">
    <property type="nucleotide sequence ID" value="NZ_CP049616.1"/>
</dbReference>
<evidence type="ECO:0000256" key="4">
    <source>
        <dbReference type="ARBA" id="ARBA00023284"/>
    </source>
</evidence>
<feature type="signal peptide" evidence="5">
    <location>
        <begin position="1"/>
        <end position="20"/>
    </location>
</feature>
<dbReference type="InterPro" id="IPR025380">
    <property type="entry name" value="DUF4369"/>
</dbReference>
<proteinExistence type="predicted"/>
<dbReference type="PANTHER" id="PTHR42852:SF6">
    <property type="entry name" value="THIOL:DISULFIDE INTERCHANGE PROTEIN DSBE"/>
    <property type="match status" value="1"/>
</dbReference>